<sequence>MRTAFAFAANEFRISRRNRLLWASVLMMVLFSGALTLLSSGSAGNLGVDTLTAASASLATLSVYLVPLIALILSFDAIAGELERGTLALILTYPAPRFSLIFGKFLAHGATLAIALCLGYGVAAGVSLAVGSASIESAMYLLRLLGGALLLGASFLGLGYALSAWTRSTGAAAGYAIGAWLFVVVLYDVALLAGLVVDTSGGPFSKIYFPWLLIANPADAFRLVTLPSGQAAELSSGFISSAAAMSAGPLVSLLAWPVAMLVLAWMSIRRISP</sequence>
<name>A0A1U7JGD4_9HYPH</name>
<protein>
    <recommendedName>
        <fullName evidence="4">ABC-2 family transporter protein</fullName>
    </recommendedName>
</protein>
<evidence type="ECO:0000313" key="2">
    <source>
        <dbReference type="EMBL" id="OKL43758.1"/>
    </source>
</evidence>
<dbReference type="GO" id="GO:0140359">
    <property type="term" value="F:ABC-type transporter activity"/>
    <property type="evidence" value="ECO:0007669"/>
    <property type="project" value="InterPro"/>
</dbReference>
<dbReference type="Proteomes" id="UP000185783">
    <property type="component" value="Unassembled WGS sequence"/>
</dbReference>
<organism evidence="2 3">
    <name type="scientific">Pseudovibrio exalbescens</name>
    <dbReference type="NCBI Taxonomy" id="197461"/>
    <lineage>
        <taxon>Bacteria</taxon>
        <taxon>Pseudomonadati</taxon>
        <taxon>Pseudomonadota</taxon>
        <taxon>Alphaproteobacteria</taxon>
        <taxon>Hyphomicrobiales</taxon>
        <taxon>Stappiaceae</taxon>
        <taxon>Pseudovibrio</taxon>
    </lineage>
</organism>
<accession>A0A1U7JGD4</accession>
<dbReference type="RefSeq" id="WP_028481522.1">
    <property type="nucleotide sequence ID" value="NZ_LVVZ01000018.1"/>
</dbReference>
<dbReference type="GO" id="GO:0005886">
    <property type="term" value="C:plasma membrane"/>
    <property type="evidence" value="ECO:0007669"/>
    <property type="project" value="UniProtKB-SubCell"/>
</dbReference>
<dbReference type="Pfam" id="PF12679">
    <property type="entry name" value="ABC2_membrane_2"/>
    <property type="match status" value="1"/>
</dbReference>
<proteinExistence type="predicted"/>
<comment type="caution">
    <text evidence="2">The sequence shown here is derived from an EMBL/GenBank/DDBJ whole genome shotgun (WGS) entry which is preliminary data.</text>
</comment>
<evidence type="ECO:0008006" key="4">
    <source>
        <dbReference type="Google" id="ProtNLM"/>
    </source>
</evidence>
<keyword evidence="1" id="KW-0472">Membrane</keyword>
<evidence type="ECO:0000256" key="1">
    <source>
        <dbReference type="SAM" id="Phobius"/>
    </source>
</evidence>
<feature type="transmembrane region" description="Helical" evidence="1">
    <location>
        <begin position="174"/>
        <end position="196"/>
    </location>
</feature>
<feature type="transmembrane region" description="Helical" evidence="1">
    <location>
        <begin position="112"/>
        <end position="133"/>
    </location>
</feature>
<keyword evidence="1" id="KW-1133">Transmembrane helix</keyword>
<feature type="transmembrane region" description="Helical" evidence="1">
    <location>
        <begin position="140"/>
        <end position="162"/>
    </location>
</feature>
<dbReference type="PANTHER" id="PTHR43471:SF1">
    <property type="entry name" value="ABC TRANSPORTER PERMEASE PROTEIN NOSY-RELATED"/>
    <property type="match status" value="1"/>
</dbReference>
<dbReference type="AlphaFoldDB" id="A0A1U7JGD4"/>
<gene>
    <name evidence="2" type="ORF">A3843_11580</name>
</gene>
<feature type="transmembrane region" description="Helical" evidence="1">
    <location>
        <begin position="51"/>
        <end position="75"/>
    </location>
</feature>
<reference evidence="2 3" key="1">
    <citation type="submission" date="2016-03" db="EMBL/GenBank/DDBJ databases">
        <title>Genome sequence of Nesiotobacter sp. nov., a moderately halophilic alphaproteobacterium isolated from the Yellow Sea, China.</title>
        <authorList>
            <person name="Zhang G."/>
            <person name="Zhang R."/>
        </authorList>
    </citation>
    <scope>NUCLEOTIDE SEQUENCE [LARGE SCALE GENOMIC DNA]</scope>
    <source>
        <strain evidence="2 3">WB1-6</strain>
    </source>
</reference>
<feature type="transmembrane region" description="Helical" evidence="1">
    <location>
        <begin position="20"/>
        <end position="39"/>
    </location>
</feature>
<keyword evidence="3" id="KW-1185">Reference proteome</keyword>
<feature type="transmembrane region" description="Helical" evidence="1">
    <location>
        <begin position="238"/>
        <end position="265"/>
    </location>
</feature>
<dbReference type="STRING" id="197461.A3843_11580"/>
<keyword evidence="1" id="KW-0812">Transmembrane</keyword>
<dbReference type="EMBL" id="LVVZ01000018">
    <property type="protein sequence ID" value="OKL43758.1"/>
    <property type="molecule type" value="Genomic_DNA"/>
</dbReference>
<dbReference type="PANTHER" id="PTHR43471">
    <property type="entry name" value="ABC TRANSPORTER PERMEASE"/>
    <property type="match status" value="1"/>
</dbReference>
<evidence type="ECO:0000313" key="3">
    <source>
        <dbReference type="Proteomes" id="UP000185783"/>
    </source>
</evidence>